<protein>
    <submittedName>
        <fullName evidence="1">Uncharacterized protein</fullName>
    </submittedName>
</protein>
<dbReference type="AlphaFoldDB" id="A0A091MY53"/>
<reference evidence="1 2" key="1">
    <citation type="submission" date="2014-04" db="EMBL/GenBank/DDBJ databases">
        <title>Genome evolution of avian class.</title>
        <authorList>
            <person name="Zhang G."/>
            <person name="Li C."/>
        </authorList>
    </citation>
    <scope>NUCLEOTIDE SEQUENCE [LARGE SCALE GENOMIC DNA]</scope>
    <source>
        <strain evidence="1">BGI_N311</strain>
    </source>
</reference>
<evidence type="ECO:0000313" key="1">
    <source>
        <dbReference type="EMBL" id="KFP81574.1"/>
    </source>
</evidence>
<dbReference type="EMBL" id="KL372671">
    <property type="protein sequence ID" value="KFP81574.1"/>
    <property type="molecule type" value="Genomic_DNA"/>
</dbReference>
<accession>A0A091MY53</accession>
<name>A0A091MY53_APAVI</name>
<sequence length="67" mass="7267">IHGVVAGVGCRGGERVGDAFDDRRGVRRAAVAVRLHLADLLVEVLPAVVFAHYLRELVPHFVGYGFD</sequence>
<organism evidence="1 2">
    <name type="scientific">Apaloderma vittatum</name>
    <name type="common">Bar-tailed trogon</name>
    <dbReference type="NCBI Taxonomy" id="57397"/>
    <lineage>
        <taxon>Eukaryota</taxon>
        <taxon>Metazoa</taxon>
        <taxon>Chordata</taxon>
        <taxon>Craniata</taxon>
        <taxon>Vertebrata</taxon>
        <taxon>Euteleostomi</taxon>
        <taxon>Archelosauria</taxon>
        <taxon>Archosauria</taxon>
        <taxon>Dinosauria</taxon>
        <taxon>Saurischia</taxon>
        <taxon>Theropoda</taxon>
        <taxon>Coelurosauria</taxon>
        <taxon>Aves</taxon>
        <taxon>Neognathae</taxon>
        <taxon>Neoaves</taxon>
        <taxon>Telluraves</taxon>
        <taxon>Coraciimorphae</taxon>
        <taxon>Trogoniformes</taxon>
        <taxon>Trogonidae</taxon>
        <taxon>Apaloderma</taxon>
    </lineage>
</organism>
<feature type="non-terminal residue" evidence="1">
    <location>
        <position position="67"/>
    </location>
</feature>
<dbReference type="Proteomes" id="UP000054244">
    <property type="component" value="Unassembled WGS sequence"/>
</dbReference>
<evidence type="ECO:0000313" key="2">
    <source>
        <dbReference type="Proteomes" id="UP000054244"/>
    </source>
</evidence>
<proteinExistence type="predicted"/>
<gene>
    <name evidence="1" type="ORF">N311_08407</name>
</gene>
<feature type="non-terminal residue" evidence="1">
    <location>
        <position position="1"/>
    </location>
</feature>
<keyword evidence="2" id="KW-1185">Reference proteome</keyword>